<sequence>MSTAATPKGERRRQSLVDAAADLLAEGGFDAVRHRAVASRADLPLASTTYYFESLDELIAAAVERIATRELDTMRAHVRRLDHRPGDDAETVDVLVDLLVGPHDEPEENERERLVVRYEWIVAAARREQLRGVQIDLREQLADVVADALDRLGRDPDARLRKLLEIVDGAMIWALGRRDVNVREETRSLLLDVIGIMAPLASATAESTDIHIVDSRAAE</sequence>
<dbReference type="InterPro" id="IPR041583">
    <property type="entry name" value="TetR_C_31"/>
</dbReference>
<evidence type="ECO:0000256" key="2">
    <source>
        <dbReference type="PROSITE-ProRule" id="PRU00335"/>
    </source>
</evidence>
<organism evidence="4 5">
    <name type="scientific">Rhodococcus rhodnii</name>
    <dbReference type="NCBI Taxonomy" id="38312"/>
    <lineage>
        <taxon>Bacteria</taxon>
        <taxon>Bacillati</taxon>
        <taxon>Actinomycetota</taxon>
        <taxon>Actinomycetes</taxon>
        <taxon>Mycobacteriales</taxon>
        <taxon>Nocardiaceae</taxon>
        <taxon>Rhodococcus</taxon>
    </lineage>
</organism>
<dbReference type="GO" id="GO:0000976">
    <property type="term" value="F:transcription cis-regulatory region binding"/>
    <property type="evidence" value="ECO:0007669"/>
    <property type="project" value="TreeGrafter"/>
</dbReference>
<feature type="domain" description="HTH tetR-type" evidence="3">
    <location>
        <begin position="10"/>
        <end position="70"/>
    </location>
</feature>
<dbReference type="PANTHER" id="PTHR30055:SF231">
    <property type="entry name" value="TRANSCRIPTIONAL REGULATORY PROTEIN (PROBABLY DEOR-FAMILY)-RELATED"/>
    <property type="match status" value="1"/>
</dbReference>
<dbReference type="InterPro" id="IPR001647">
    <property type="entry name" value="HTH_TetR"/>
</dbReference>
<reference evidence="4 5" key="1">
    <citation type="submission" date="2018-07" db="EMBL/GenBank/DDBJ databases">
        <title>Genome sequence of Rhodococcus rhodnii ATCC 35071 from Rhodnius prolixus.</title>
        <authorList>
            <person name="Patel V."/>
            <person name="Vogel K.J."/>
        </authorList>
    </citation>
    <scope>NUCLEOTIDE SEQUENCE [LARGE SCALE GENOMIC DNA]</scope>
    <source>
        <strain evidence="4 5">ATCC 35071</strain>
    </source>
</reference>
<evidence type="ECO:0000313" key="5">
    <source>
        <dbReference type="Proteomes" id="UP000471120"/>
    </source>
</evidence>
<dbReference type="AlphaFoldDB" id="A0A6P2CBT5"/>
<dbReference type="InterPro" id="IPR009057">
    <property type="entry name" value="Homeodomain-like_sf"/>
</dbReference>
<dbReference type="EMBL" id="QRCM01000001">
    <property type="protein sequence ID" value="TXG89141.1"/>
    <property type="molecule type" value="Genomic_DNA"/>
</dbReference>
<gene>
    <name evidence="4" type="ORF">DW322_01355</name>
</gene>
<dbReference type="GO" id="GO:0003700">
    <property type="term" value="F:DNA-binding transcription factor activity"/>
    <property type="evidence" value="ECO:0007669"/>
    <property type="project" value="TreeGrafter"/>
</dbReference>
<name>A0A6P2CBT5_9NOCA</name>
<protein>
    <submittedName>
        <fullName evidence="4">TetR family transcriptional regulator</fullName>
    </submittedName>
</protein>
<dbReference type="Pfam" id="PF00440">
    <property type="entry name" value="TetR_N"/>
    <property type="match status" value="1"/>
</dbReference>
<evidence type="ECO:0000259" key="3">
    <source>
        <dbReference type="PROSITE" id="PS50977"/>
    </source>
</evidence>
<evidence type="ECO:0000313" key="4">
    <source>
        <dbReference type="EMBL" id="TXG89141.1"/>
    </source>
</evidence>
<feature type="DNA-binding region" description="H-T-H motif" evidence="2">
    <location>
        <begin position="33"/>
        <end position="52"/>
    </location>
</feature>
<dbReference type="RefSeq" id="WP_010840249.1">
    <property type="nucleotide sequence ID" value="NZ_QRCM01000001.1"/>
</dbReference>
<evidence type="ECO:0000256" key="1">
    <source>
        <dbReference type="ARBA" id="ARBA00023125"/>
    </source>
</evidence>
<dbReference type="PRINTS" id="PR00455">
    <property type="entry name" value="HTHTETR"/>
</dbReference>
<keyword evidence="1 2" id="KW-0238">DNA-binding</keyword>
<accession>A0A6P2CBT5</accession>
<proteinExistence type="predicted"/>
<dbReference type="PROSITE" id="PS50977">
    <property type="entry name" value="HTH_TETR_2"/>
    <property type="match status" value="1"/>
</dbReference>
<dbReference type="Pfam" id="PF17940">
    <property type="entry name" value="TetR_C_31"/>
    <property type="match status" value="1"/>
</dbReference>
<dbReference type="SUPFAM" id="SSF46689">
    <property type="entry name" value="Homeodomain-like"/>
    <property type="match status" value="1"/>
</dbReference>
<dbReference type="Proteomes" id="UP000471120">
    <property type="component" value="Unassembled WGS sequence"/>
</dbReference>
<comment type="caution">
    <text evidence="4">The sequence shown here is derived from an EMBL/GenBank/DDBJ whole genome shotgun (WGS) entry which is preliminary data.</text>
</comment>
<dbReference type="InterPro" id="IPR050109">
    <property type="entry name" value="HTH-type_TetR-like_transc_reg"/>
</dbReference>
<dbReference type="PANTHER" id="PTHR30055">
    <property type="entry name" value="HTH-TYPE TRANSCRIPTIONAL REGULATOR RUTR"/>
    <property type="match status" value="1"/>
</dbReference>
<dbReference type="Gene3D" id="1.10.357.10">
    <property type="entry name" value="Tetracycline Repressor, domain 2"/>
    <property type="match status" value="1"/>
</dbReference>